<reference evidence="1 2" key="1">
    <citation type="submission" date="2023-10" db="EMBL/GenBank/DDBJ databases">
        <title>Genome-Wide Identification Analysis in wild type Solanum Pinnatisectum Reveals Some Genes Defensing Phytophthora Infestans.</title>
        <authorList>
            <person name="Sun C."/>
        </authorList>
    </citation>
    <scope>NUCLEOTIDE SEQUENCE [LARGE SCALE GENOMIC DNA]</scope>
    <source>
        <strain evidence="1">LQN</strain>
        <tissue evidence="1">Leaf</tissue>
    </source>
</reference>
<dbReference type="CDD" id="cd00303">
    <property type="entry name" value="retropepsin_like"/>
    <property type="match status" value="1"/>
</dbReference>
<keyword evidence="2" id="KW-1185">Reference proteome</keyword>
<dbReference type="Proteomes" id="UP001311915">
    <property type="component" value="Unassembled WGS sequence"/>
</dbReference>
<dbReference type="PANTHER" id="PTHR33067">
    <property type="entry name" value="RNA-DIRECTED DNA POLYMERASE-RELATED"/>
    <property type="match status" value="1"/>
</dbReference>
<gene>
    <name evidence="1" type="ORF">R3W88_024265</name>
</gene>
<dbReference type="AlphaFoldDB" id="A0AAV9M3N3"/>
<evidence type="ECO:0000313" key="1">
    <source>
        <dbReference type="EMBL" id="KAK4731277.1"/>
    </source>
</evidence>
<sequence>MLRNLKELKVVTLQSGKKLNDNCKRRACEMKREKLDKYFGKFLEILKQLHMNIPFAEVITQMPAYAQFLKEVLSSKRKLEETLAVKLNAHCSAILQNKLPQKCGDPSSFTIPCALGTARFDKSLCDSGASINILLLSIFKKLEGEFRIIKSISMSLQLAKQSAIILEGIVEDVLVMVEKLVFPVDFIVVNMEENKEVPLIFGRPFLATGRAILDVYEGKLLLRVGEEKIAFNMKKVDELTFKTTKSDKKIITCACAWPSLYKGARHYF</sequence>
<dbReference type="PANTHER" id="PTHR33067:SF31">
    <property type="entry name" value="RNA-DIRECTED DNA POLYMERASE"/>
    <property type="match status" value="1"/>
</dbReference>
<proteinExistence type="predicted"/>
<organism evidence="1 2">
    <name type="scientific">Solanum pinnatisectum</name>
    <name type="common">tansyleaf nightshade</name>
    <dbReference type="NCBI Taxonomy" id="50273"/>
    <lineage>
        <taxon>Eukaryota</taxon>
        <taxon>Viridiplantae</taxon>
        <taxon>Streptophyta</taxon>
        <taxon>Embryophyta</taxon>
        <taxon>Tracheophyta</taxon>
        <taxon>Spermatophyta</taxon>
        <taxon>Magnoliopsida</taxon>
        <taxon>eudicotyledons</taxon>
        <taxon>Gunneridae</taxon>
        <taxon>Pentapetalae</taxon>
        <taxon>asterids</taxon>
        <taxon>lamiids</taxon>
        <taxon>Solanales</taxon>
        <taxon>Solanaceae</taxon>
        <taxon>Solanoideae</taxon>
        <taxon>Solaneae</taxon>
        <taxon>Solanum</taxon>
    </lineage>
</organism>
<protein>
    <recommendedName>
        <fullName evidence="3">Aspartic peptidase DDI1-type domain-containing protein</fullName>
    </recommendedName>
</protein>
<dbReference type="InterPro" id="IPR021109">
    <property type="entry name" value="Peptidase_aspartic_dom_sf"/>
</dbReference>
<evidence type="ECO:0008006" key="3">
    <source>
        <dbReference type="Google" id="ProtNLM"/>
    </source>
</evidence>
<accession>A0AAV9M3N3</accession>
<comment type="caution">
    <text evidence="1">The sequence shown here is derived from an EMBL/GenBank/DDBJ whole genome shotgun (WGS) entry which is preliminary data.</text>
</comment>
<dbReference type="EMBL" id="JAWPEI010000003">
    <property type="protein sequence ID" value="KAK4731277.1"/>
    <property type="molecule type" value="Genomic_DNA"/>
</dbReference>
<dbReference type="Gene3D" id="2.40.70.10">
    <property type="entry name" value="Acid Proteases"/>
    <property type="match status" value="1"/>
</dbReference>
<evidence type="ECO:0000313" key="2">
    <source>
        <dbReference type="Proteomes" id="UP001311915"/>
    </source>
</evidence>
<name>A0AAV9M3N3_9SOLN</name>